<sequence>MAREATVHAHALYLRACADALRNGDAEARTQAAKLLLQARKIDRQTAHREEVAA</sequence>
<evidence type="ECO:0000313" key="1">
    <source>
        <dbReference type="EMBL" id="MBL0390570.1"/>
    </source>
</evidence>
<comment type="caution">
    <text evidence="1">The sequence shown here is derived from an EMBL/GenBank/DDBJ whole genome shotgun (WGS) entry which is preliminary data.</text>
</comment>
<proteinExistence type="predicted"/>
<evidence type="ECO:0000313" key="2">
    <source>
        <dbReference type="Proteomes" id="UP000599109"/>
    </source>
</evidence>
<organism evidence="1 2">
    <name type="scientific">Ramlibacter monticola</name>
    <dbReference type="NCBI Taxonomy" id="1926872"/>
    <lineage>
        <taxon>Bacteria</taxon>
        <taxon>Pseudomonadati</taxon>
        <taxon>Pseudomonadota</taxon>
        <taxon>Betaproteobacteria</taxon>
        <taxon>Burkholderiales</taxon>
        <taxon>Comamonadaceae</taxon>
        <taxon>Ramlibacter</taxon>
    </lineage>
</organism>
<gene>
    <name evidence="1" type="ORF">JJ685_05380</name>
</gene>
<protein>
    <submittedName>
        <fullName evidence="1">Uncharacterized protein</fullName>
    </submittedName>
</protein>
<dbReference type="EMBL" id="JAEQNE010000001">
    <property type="protein sequence ID" value="MBL0390570.1"/>
    <property type="molecule type" value="Genomic_DNA"/>
</dbReference>
<reference evidence="1 2" key="1">
    <citation type="journal article" date="2017" name="Int. J. Syst. Evol. Microbiol.">
        <title>Ramlibacter monticola sp. nov., isolated from forest soil.</title>
        <authorList>
            <person name="Chaudhary D.K."/>
            <person name="Kim J."/>
        </authorList>
    </citation>
    <scope>NUCLEOTIDE SEQUENCE [LARGE SCALE GENOMIC DNA]</scope>
    <source>
        <strain evidence="1 2">KACC 19175</strain>
    </source>
</reference>
<dbReference type="AlphaFoldDB" id="A0A937CQW7"/>
<keyword evidence="2" id="KW-1185">Reference proteome</keyword>
<dbReference type="RefSeq" id="WP_201673164.1">
    <property type="nucleotide sequence ID" value="NZ_JAEQNE010000001.1"/>
</dbReference>
<name>A0A937CQW7_9BURK</name>
<dbReference type="Proteomes" id="UP000599109">
    <property type="component" value="Unassembled WGS sequence"/>
</dbReference>
<accession>A0A937CQW7</accession>